<keyword evidence="2" id="KW-1185">Reference proteome</keyword>
<protein>
    <submittedName>
        <fullName evidence="1">12871_t:CDS:1</fullName>
    </submittedName>
</protein>
<feature type="non-terminal residue" evidence="1">
    <location>
        <position position="170"/>
    </location>
</feature>
<comment type="caution">
    <text evidence="1">The sequence shown here is derived from an EMBL/GenBank/DDBJ whole genome shotgun (WGS) entry which is preliminary data.</text>
</comment>
<gene>
    <name evidence="1" type="ORF">SPELUC_LOCUS2559</name>
</gene>
<evidence type="ECO:0000313" key="2">
    <source>
        <dbReference type="Proteomes" id="UP000789366"/>
    </source>
</evidence>
<evidence type="ECO:0000313" key="1">
    <source>
        <dbReference type="EMBL" id="CAG8491013.1"/>
    </source>
</evidence>
<dbReference type="EMBL" id="CAJVPW010001739">
    <property type="protein sequence ID" value="CAG8491013.1"/>
    <property type="molecule type" value="Genomic_DNA"/>
</dbReference>
<proteinExistence type="predicted"/>
<organism evidence="1 2">
    <name type="scientific">Cetraspora pellucida</name>
    <dbReference type="NCBI Taxonomy" id="1433469"/>
    <lineage>
        <taxon>Eukaryota</taxon>
        <taxon>Fungi</taxon>
        <taxon>Fungi incertae sedis</taxon>
        <taxon>Mucoromycota</taxon>
        <taxon>Glomeromycotina</taxon>
        <taxon>Glomeromycetes</taxon>
        <taxon>Diversisporales</taxon>
        <taxon>Gigasporaceae</taxon>
        <taxon>Cetraspora</taxon>
    </lineage>
</organism>
<name>A0ACA9KSC9_9GLOM</name>
<accession>A0ACA9KSC9</accession>
<reference evidence="1" key="1">
    <citation type="submission" date="2021-06" db="EMBL/GenBank/DDBJ databases">
        <authorList>
            <person name="Kallberg Y."/>
            <person name="Tangrot J."/>
            <person name="Rosling A."/>
        </authorList>
    </citation>
    <scope>NUCLEOTIDE SEQUENCE</scope>
    <source>
        <strain evidence="1">28 12/20/2015</strain>
    </source>
</reference>
<dbReference type="Proteomes" id="UP000789366">
    <property type="component" value="Unassembled WGS sequence"/>
</dbReference>
<sequence length="170" mass="19961">MKKILETNELFAKSTYHIENDEKMQYSDNQENNDEGEINEKLTVILDQQEKEAFNNKLRLTKAEYNMFLLGMLHAMIYPNKTLCGKEKQNLTIKYTFNENKICEKAFQIIHSLSIKKWESIRQQYRINSIKPMKHALLGRKSHNALSFTTILNVLTFIVNYANYHGLPSP</sequence>